<keyword evidence="5" id="KW-1185">Reference proteome</keyword>
<feature type="region of interest" description="Disordered" evidence="1">
    <location>
        <begin position="86"/>
        <end position="147"/>
    </location>
</feature>
<keyword evidence="2" id="KW-0732">Signal</keyword>
<dbReference type="AlphaFoldDB" id="A0A5B0NA81"/>
<dbReference type="Proteomes" id="UP000325313">
    <property type="component" value="Unassembled WGS sequence"/>
</dbReference>
<reference evidence="5 6" key="1">
    <citation type="submission" date="2019-05" db="EMBL/GenBank/DDBJ databases">
        <title>Emergence of the Ug99 lineage of the wheat stem rust pathogen through somatic hybridization.</title>
        <authorList>
            <person name="Li F."/>
            <person name="Upadhyaya N.M."/>
            <person name="Sperschneider J."/>
            <person name="Matny O."/>
            <person name="Nguyen-Phuc H."/>
            <person name="Mago R."/>
            <person name="Raley C."/>
            <person name="Miller M.E."/>
            <person name="Silverstein K.A.T."/>
            <person name="Henningsen E."/>
            <person name="Hirsch C.D."/>
            <person name="Visser B."/>
            <person name="Pretorius Z.A."/>
            <person name="Steffenson B.J."/>
            <person name="Schwessinger B."/>
            <person name="Dodds P.N."/>
            <person name="Figueroa M."/>
        </authorList>
    </citation>
    <scope>NUCLEOTIDE SEQUENCE [LARGE SCALE GENOMIC DNA]</scope>
    <source>
        <strain evidence="3">21-0</strain>
        <strain evidence="4 6">Ug99</strain>
    </source>
</reference>
<evidence type="ECO:0000313" key="3">
    <source>
        <dbReference type="EMBL" id="KAA1085636.1"/>
    </source>
</evidence>
<comment type="caution">
    <text evidence="3">The sequence shown here is derived from an EMBL/GenBank/DDBJ whole genome shotgun (WGS) entry which is preliminary data.</text>
</comment>
<evidence type="ECO:0000256" key="2">
    <source>
        <dbReference type="SAM" id="SignalP"/>
    </source>
</evidence>
<evidence type="ECO:0000313" key="4">
    <source>
        <dbReference type="EMBL" id="KAA1136048.1"/>
    </source>
</evidence>
<name>A0A5B0NA81_PUCGR</name>
<evidence type="ECO:0000313" key="5">
    <source>
        <dbReference type="Proteomes" id="UP000324748"/>
    </source>
</evidence>
<feature type="region of interest" description="Disordered" evidence="1">
    <location>
        <begin position="43"/>
        <end position="67"/>
    </location>
</feature>
<dbReference type="EMBL" id="VSWC01000106">
    <property type="protein sequence ID" value="KAA1085636.1"/>
    <property type="molecule type" value="Genomic_DNA"/>
</dbReference>
<feature type="compositionally biased region" description="Polar residues" evidence="1">
    <location>
        <begin position="86"/>
        <end position="101"/>
    </location>
</feature>
<feature type="compositionally biased region" description="Basic and acidic residues" evidence="1">
    <location>
        <begin position="44"/>
        <end position="60"/>
    </location>
</feature>
<accession>A0A5B0NA81</accession>
<sequence>MALLPYTCKMVLISLFFFAFFMKVGSQPTPPQKISGQRTALMLRHPDKNNPSPDSKDQNHSVKSVPLWELESLRRRSNNQGMLLSTSDAQERVSSPSSHTGTGVAGSERIITRSTLPNWPPVSSSYQKSTVATPGSNAKSSLSGGAPIASSDHIVHIAQMRPERASPHEYGVPVCVIKPSVPCW</sequence>
<feature type="chain" id="PRO_5036137423" evidence="2">
    <location>
        <begin position="27"/>
        <end position="184"/>
    </location>
</feature>
<evidence type="ECO:0000313" key="6">
    <source>
        <dbReference type="Proteomes" id="UP000325313"/>
    </source>
</evidence>
<protein>
    <submittedName>
        <fullName evidence="3">Uncharacterized protein</fullName>
    </submittedName>
</protein>
<evidence type="ECO:0000256" key="1">
    <source>
        <dbReference type="SAM" id="MobiDB-lite"/>
    </source>
</evidence>
<dbReference type="EMBL" id="VDEP01000036">
    <property type="protein sequence ID" value="KAA1136048.1"/>
    <property type="molecule type" value="Genomic_DNA"/>
</dbReference>
<feature type="compositionally biased region" description="Polar residues" evidence="1">
    <location>
        <begin position="112"/>
        <end position="143"/>
    </location>
</feature>
<proteinExistence type="predicted"/>
<dbReference type="OrthoDB" id="10357415at2759"/>
<gene>
    <name evidence="3" type="ORF">PGT21_013627</name>
    <name evidence="4" type="ORF">PGTUg99_024878</name>
</gene>
<dbReference type="Proteomes" id="UP000324748">
    <property type="component" value="Unassembled WGS sequence"/>
</dbReference>
<organism evidence="3 5">
    <name type="scientific">Puccinia graminis f. sp. tritici</name>
    <dbReference type="NCBI Taxonomy" id="56615"/>
    <lineage>
        <taxon>Eukaryota</taxon>
        <taxon>Fungi</taxon>
        <taxon>Dikarya</taxon>
        <taxon>Basidiomycota</taxon>
        <taxon>Pucciniomycotina</taxon>
        <taxon>Pucciniomycetes</taxon>
        <taxon>Pucciniales</taxon>
        <taxon>Pucciniaceae</taxon>
        <taxon>Puccinia</taxon>
    </lineage>
</organism>
<feature type="signal peptide" evidence="2">
    <location>
        <begin position="1"/>
        <end position="26"/>
    </location>
</feature>